<keyword evidence="4" id="KW-0479">Metal-binding</keyword>
<evidence type="ECO:0000256" key="6">
    <source>
        <dbReference type="ARBA" id="ARBA00022842"/>
    </source>
</evidence>
<evidence type="ECO:0000256" key="5">
    <source>
        <dbReference type="ARBA" id="ARBA00022801"/>
    </source>
</evidence>
<dbReference type="GO" id="GO:0004518">
    <property type="term" value="F:nuclease activity"/>
    <property type="evidence" value="ECO:0007669"/>
    <property type="project" value="UniProtKB-KW"/>
</dbReference>
<keyword evidence="6" id="KW-0460">Magnesium</keyword>
<gene>
    <name evidence="9" type="ORF">ENR47_05510</name>
</gene>
<evidence type="ECO:0000313" key="9">
    <source>
        <dbReference type="EMBL" id="HGW93725.1"/>
    </source>
</evidence>
<dbReference type="EMBL" id="DSRD01000358">
    <property type="protein sequence ID" value="HGW93725.1"/>
    <property type="molecule type" value="Genomic_DNA"/>
</dbReference>
<evidence type="ECO:0000256" key="2">
    <source>
        <dbReference type="ARBA" id="ARBA00022649"/>
    </source>
</evidence>
<dbReference type="CDD" id="cd18747">
    <property type="entry name" value="PIN_VapC4-5_FitB-like"/>
    <property type="match status" value="1"/>
</dbReference>
<evidence type="ECO:0000256" key="4">
    <source>
        <dbReference type="ARBA" id="ARBA00022723"/>
    </source>
</evidence>
<comment type="cofactor">
    <cofactor evidence="1">
        <name>Mg(2+)</name>
        <dbReference type="ChEBI" id="CHEBI:18420"/>
    </cofactor>
</comment>
<dbReference type="Gene3D" id="3.40.50.1010">
    <property type="entry name" value="5'-nuclease"/>
    <property type="match status" value="1"/>
</dbReference>
<organism evidence="9">
    <name type="scientific">Oscillatoriales cyanobacterium SpSt-402</name>
    <dbReference type="NCBI Taxonomy" id="2282168"/>
    <lineage>
        <taxon>Bacteria</taxon>
        <taxon>Bacillati</taxon>
        <taxon>Cyanobacteriota</taxon>
        <taxon>Cyanophyceae</taxon>
        <taxon>Oscillatoriophycideae</taxon>
        <taxon>Oscillatoriales</taxon>
    </lineage>
</organism>
<keyword evidence="2" id="KW-1277">Toxin-antitoxin system</keyword>
<dbReference type="PANTHER" id="PTHR33653">
    <property type="entry name" value="RIBONUCLEASE VAPC2"/>
    <property type="match status" value="1"/>
</dbReference>
<evidence type="ECO:0000256" key="1">
    <source>
        <dbReference type="ARBA" id="ARBA00001946"/>
    </source>
</evidence>
<keyword evidence="5" id="KW-0378">Hydrolase</keyword>
<sequence>MRYLLDTNIIAEPTKVNPNQQVLNCLNQFAEEVAISSVSWHELWFGIERLPLSRKRQYLEEYLESLLSVNLPILPYNADASRWFATERARLTQMGLAPSYPDGQIAAISKANNLILVTRNVSDYANFEGLIIENWFN</sequence>
<comment type="similarity">
    <text evidence="7">Belongs to the PINc/VapC protein family.</text>
</comment>
<evidence type="ECO:0000259" key="8">
    <source>
        <dbReference type="Pfam" id="PF01850"/>
    </source>
</evidence>
<dbReference type="Pfam" id="PF01850">
    <property type="entry name" value="PIN"/>
    <property type="match status" value="1"/>
</dbReference>
<dbReference type="SUPFAM" id="SSF88723">
    <property type="entry name" value="PIN domain-like"/>
    <property type="match status" value="1"/>
</dbReference>
<dbReference type="AlphaFoldDB" id="A0A832M2U5"/>
<feature type="domain" description="PIN" evidence="8">
    <location>
        <begin position="3"/>
        <end position="120"/>
    </location>
</feature>
<name>A0A832M2U5_9CYAN</name>
<evidence type="ECO:0000256" key="3">
    <source>
        <dbReference type="ARBA" id="ARBA00022722"/>
    </source>
</evidence>
<proteinExistence type="inferred from homology"/>
<dbReference type="GO" id="GO:0016787">
    <property type="term" value="F:hydrolase activity"/>
    <property type="evidence" value="ECO:0007669"/>
    <property type="project" value="UniProtKB-KW"/>
</dbReference>
<dbReference type="InterPro" id="IPR002716">
    <property type="entry name" value="PIN_dom"/>
</dbReference>
<dbReference type="PANTHER" id="PTHR33653:SF1">
    <property type="entry name" value="RIBONUCLEASE VAPC2"/>
    <property type="match status" value="1"/>
</dbReference>
<protein>
    <submittedName>
        <fullName evidence="9">Type II toxin-antitoxin system VapC family toxin</fullName>
    </submittedName>
</protein>
<keyword evidence="3" id="KW-0540">Nuclease</keyword>
<accession>A0A832M2U5</accession>
<comment type="caution">
    <text evidence="9">The sequence shown here is derived from an EMBL/GenBank/DDBJ whole genome shotgun (WGS) entry which is preliminary data.</text>
</comment>
<reference evidence="9" key="1">
    <citation type="journal article" date="2020" name="mSystems">
        <title>Genome- and Community-Level Interaction Insights into Carbon Utilization and Element Cycling Functions of Hydrothermarchaeota in Hydrothermal Sediment.</title>
        <authorList>
            <person name="Zhou Z."/>
            <person name="Liu Y."/>
            <person name="Xu W."/>
            <person name="Pan J."/>
            <person name="Luo Z.H."/>
            <person name="Li M."/>
        </authorList>
    </citation>
    <scope>NUCLEOTIDE SEQUENCE [LARGE SCALE GENOMIC DNA]</scope>
    <source>
        <strain evidence="9">SpSt-402</strain>
    </source>
</reference>
<dbReference type="InterPro" id="IPR029060">
    <property type="entry name" value="PIN-like_dom_sf"/>
</dbReference>
<dbReference type="GO" id="GO:0046872">
    <property type="term" value="F:metal ion binding"/>
    <property type="evidence" value="ECO:0007669"/>
    <property type="project" value="UniProtKB-KW"/>
</dbReference>
<evidence type="ECO:0000256" key="7">
    <source>
        <dbReference type="ARBA" id="ARBA00038093"/>
    </source>
</evidence>
<dbReference type="InterPro" id="IPR050556">
    <property type="entry name" value="Type_II_TA_system_RNase"/>
</dbReference>